<feature type="transmembrane region" description="Helical" evidence="1">
    <location>
        <begin position="12"/>
        <end position="39"/>
    </location>
</feature>
<accession>A0A316MRH1</accession>
<gene>
    <name evidence="2" type="ORF">DBY38_02745</name>
</gene>
<organism evidence="2 3">
    <name type="scientific">Clostridium cadaveris</name>
    <dbReference type="NCBI Taxonomy" id="1529"/>
    <lineage>
        <taxon>Bacteria</taxon>
        <taxon>Bacillati</taxon>
        <taxon>Bacillota</taxon>
        <taxon>Clostridia</taxon>
        <taxon>Eubacteriales</taxon>
        <taxon>Clostridiaceae</taxon>
        <taxon>Clostridium</taxon>
    </lineage>
</organism>
<reference evidence="2 3" key="1">
    <citation type="submission" date="2018-03" db="EMBL/GenBank/DDBJ databases">
        <title>The uncultured portion of the human microbiome is neutrally assembled.</title>
        <authorList>
            <person name="Jeraldo P."/>
            <person name="Boardman L."/>
            <person name="White B.A."/>
            <person name="Nelson H."/>
            <person name="Goldenfeld N."/>
            <person name="Chia N."/>
        </authorList>
    </citation>
    <scope>NUCLEOTIDE SEQUENCE [LARGE SCALE GENOMIC DNA]</scope>
    <source>
        <strain evidence="2">CIM:MAG 903</strain>
    </source>
</reference>
<feature type="transmembrane region" description="Helical" evidence="1">
    <location>
        <begin position="51"/>
        <end position="73"/>
    </location>
</feature>
<evidence type="ECO:0000256" key="1">
    <source>
        <dbReference type="SAM" id="Phobius"/>
    </source>
</evidence>
<dbReference type="AlphaFoldDB" id="A0A316MRH1"/>
<evidence type="ECO:0000313" key="2">
    <source>
        <dbReference type="EMBL" id="PWL55040.1"/>
    </source>
</evidence>
<keyword evidence="1" id="KW-0472">Membrane</keyword>
<dbReference type="EMBL" id="QAMZ01000014">
    <property type="protein sequence ID" value="PWL55040.1"/>
    <property type="molecule type" value="Genomic_DNA"/>
</dbReference>
<protein>
    <submittedName>
        <fullName evidence="2">Uncharacterized protein</fullName>
    </submittedName>
</protein>
<dbReference type="Proteomes" id="UP000246114">
    <property type="component" value="Unassembled WGS sequence"/>
</dbReference>
<sequence length="119" mass="14710">MKRYLFKYDVVILIFYMIIEYIFIITLIFLFIYNIHIVFSDINISIFRFNLYKYFIIENLIYMCVFGIIYILFQKHTVYIFSIKEAFFSFLNFNLIYKKGLYKELSEYTIIPLDKMNLI</sequence>
<name>A0A316MRH1_9CLOT</name>
<proteinExistence type="predicted"/>
<keyword evidence="1" id="KW-0812">Transmembrane</keyword>
<evidence type="ECO:0000313" key="3">
    <source>
        <dbReference type="Proteomes" id="UP000246114"/>
    </source>
</evidence>
<comment type="caution">
    <text evidence="2">The sequence shown here is derived from an EMBL/GenBank/DDBJ whole genome shotgun (WGS) entry which is preliminary data.</text>
</comment>
<keyword evidence="1" id="KW-1133">Transmembrane helix</keyword>